<dbReference type="EMBL" id="MU129040">
    <property type="protein sequence ID" value="KAF9509233.1"/>
    <property type="molecule type" value="Genomic_DNA"/>
</dbReference>
<evidence type="ECO:0000313" key="1">
    <source>
        <dbReference type="EMBL" id="KAF9509233.1"/>
    </source>
</evidence>
<sequence length="68" mass="8102">MPCQTIAKYVDNRWVQASHVCTSHVSQQWFFAQYYSNGIRPSEDREFHSEDQISFLPRDRTPHAMTLR</sequence>
<gene>
    <name evidence="1" type="ORF">BS47DRAFT_1349478</name>
</gene>
<accession>A0A9P6ANV6</accession>
<organism evidence="1 2">
    <name type="scientific">Hydnum rufescens UP504</name>
    <dbReference type="NCBI Taxonomy" id="1448309"/>
    <lineage>
        <taxon>Eukaryota</taxon>
        <taxon>Fungi</taxon>
        <taxon>Dikarya</taxon>
        <taxon>Basidiomycota</taxon>
        <taxon>Agaricomycotina</taxon>
        <taxon>Agaricomycetes</taxon>
        <taxon>Cantharellales</taxon>
        <taxon>Hydnaceae</taxon>
        <taxon>Hydnum</taxon>
    </lineage>
</organism>
<dbReference type="Proteomes" id="UP000886523">
    <property type="component" value="Unassembled WGS sequence"/>
</dbReference>
<name>A0A9P6ANV6_9AGAM</name>
<keyword evidence="2" id="KW-1185">Reference proteome</keyword>
<protein>
    <submittedName>
        <fullName evidence="1">Uncharacterized protein</fullName>
    </submittedName>
</protein>
<reference evidence="1" key="1">
    <citation type="journal article" date="2020" name="Nat. Commun.">
        <title>Large-scale genome sequencing of mycorrhizal fungi provides insights into the early evolution of symbiotic traits.</title>
        <authorList>
            <person name="Miyauchi S."/>
            <person name="Kiss E."/>
            <person name="Kuo A."/>
            <person name="Drula E."/>
            <person name="Kohler A."/>
            <person name="Sanchez-Garcia M."/>
            <person name="Morin E."/>
            <person name="Andreopoulos B."/>
            <person name="Barry K.W."/>
            <person name="Bonito G."/>
            <person name="Buee M."/>
            <person name="Carver A."/>
            <person name="Chen C."/>
            <person name="Cichocki N."/>
            <person name="Clum A."/>
            <person name="Culley D."/>
            <person name="Crous P.W."/>
            <person name="Fauchery L."/>
            <person name="Girlanda M."/>
            <person name="Hayes R.D."/>
            <person name="Keri Z."/>
            <person name="LaButti K."/>
            <person name="Lipzen A."/>
            <person name="Lombard V."/>
            <person name="Magnuson J."/>
            <person name="Maillard F."/>
            <person name="Murat C."/>
            <person name="Nolan M."/>
            <person name="Ohm R.A."/>
            <person name="Pangilinan J."/>
            <person name="Pereira M.F."/>
            <person name="Perotto S."/>
            <person name="Peter M."/>
            <person name="Pfister S."/>
            <person name="Riley R."/>
            <person name="Sitrit Y."/>
            <person name="Stielow J.B."/>
            <person name="Szollosi G."/>
            <person name="Zifcakova L."/>
            <person name="Stursova M."/>
            <person name="Spatafora J.W."/>
            <person name="Tedersoo L."/>
            <person name="Vaario L.M."/>
            <person name="Yamada A."/>
            <person name="Yan M."/>
            <person name="Wang P."/>
            <person name="Xu J."/>
            <person name="Bruns T."/>
            <person name="Baldrian P."/>
            <person name="Vilgalys R."/>
            <person name="Dunand C."/>
            <person name="Henrissat B."/>
            <person name="Grigoriev I.V."/>
            <person name="Hibbett D."/>
            <person name="Nagy L.G."/>
            <person name="Martin F.M."/>
        </authorList>
    </citation>
    <scope>NUCLEOTIDE SEQUENCE</scope>
    <source>
        <strain evidence="1">UP504</strain>
    </source>
</reference>
<comment type="caution">
    <text evidence="1">The sequence shown here is derived from an EMBL/GenBank/DDBJ whole genome shotgun (WGS) entry which is preliminary data.</text>
</comment>
<proteinExistence type="predicted"/>
<evidence type="ECO:0000313" key="2">
    <source>
        <dbReference type="Proteomes" id="UP000886523"/>
    </source>
</evidence>
<dbReference type="AlphaFoldDB" id="A0A9P6ANV6"/>